<reference evidence="2" key="1">
    <citation type="submission" date="2015-04" db="EMBL/GenBank/DDBJ databases">
        <authorList>
            <person name="Schardt J."/>
            <person name="Mueller-Herbst S."/>
            <person name="Scherer S."/>
            <person name="Huptas C."/>
        </authorList>
    </citation>
    <scope>NUCLEOTIDE SEQUENCE [LARGE SCALE GENOMIC DNA]</scope>
    <source>
        <strain evidence="2">Kiel-L1</strain>
    </source>
</reference>
<gene>
    <name evidence="1" type="ORF">UR08_12260</name>
</gene>
<dbReference type="InterPro" id="IPR000150">
    <property type="entry name" value="Cof"/>
</dbReference>
<dbReference type="AlphaFoldDB" id="A0A3D8TLP2"/>
<proteinExistence type="predicted"/>
<dbReference type="InterPro" id="IPR023214">
    <property type="entry name" value="HAD_sf"/>
</dbReference>
<dbReference type="GO" id="GO:0000287">
    <property type="term" value="F:magnesium ion binding"/>
    <property type="evidence" value="ECO:0007669"/>
    <property type="project" value="TreeGrafter"/>
</dbReference>
<dbReference type="SFLD" id="SFLDG01140">
    <property type="entry name" value="C2.B:_Phosphomannomutase_and_P"/>
    <property type="match status" value="1"/>
</dbReference>
<dbReference type="SFLD" id="SFLDS00003">
    <property type="entry name" value="Haloacid_Dehalogenase"/>
    <property type="match status" value="1"/>
</dbReference>
<keyword evidence="2" id="KW-1185">Reference proteome</keyword>
<name>A0A3D8TLP2_9LIST</name>
<protein>
    <submittedName>
        <fullName evidence="1">Hydrolase</fullName>
    </submittedName>
</protein>
<dbReference type="SUPFAM" id="SSF56784">
    <property type="entry name" value="HAD-like"/>
    <property type="match status" value="1"/>
</dbReference>
<dbReference type="InterPro" id="IPR006379">
    <property type="entry name" value="HAD-SF_hydro_IIB"/>
</dbReference>
<accession>A0A3D8TLP2</accession>
<dbReference type="NCBIfam" id="TIGR00099">
    <property type="entry name" value="Cof-subfamily"/>
    <property type="match status" value="1"/>
</dbReference>
<dbReference type="Gene3D" id="3.30.1240.10">
    <property type="match status" value="1"/>
</dbReference>
<dbReference type="RefSeq" id="WP_115753969.1">
    <property type="nucleotide sequence ID" value="NZ_LARY01000003.1"/>
</dbReference>
<dbReference type="PANTHER" id="PTHR10000">
    <property type="entry name" value="PHOSPHOSERINE PHOSPHATASE"/>
    <property type="match status" value="1"/>
</dbReference>
<dbReference type="PANTHER" id="PTHR10000:SF8">
    <property type="entry name" value="HAD SUPERFAMILY HYDROLASE-LIKE, TYPE 3"/>
    <property type="match status" value="1"/>
</dbReference>
<sequence>MINTIVTDMDGTLLVTKGDQIEANNKAVLLDWQKAGKKLFLATGRLDLAILPFIHELKITLPVISCNGGLVRDFSTGEILYKSSLARETIEAVLAVLSELEVDYHIYTTERILGPSNTGKIAFFNEQNKQLPENEQVPITLTKTPLEELGEGEFPLKILAVDEDENKRKKVKETLAEFDLSVMSSGKNLVDIMNKGIDKAHGLRYLAEHGYLDLAETAAFGDNENDVGMIELAEVGVAMGNGIELAREKADFVTTDNDAGGLAQFVRDEILKG</sequence>
<dbReference type="Pfam" id="PF08282">
    <property type="entry name" value="Hydrolase_3"/>
    <property type="match status" value="1"/>
</dbReference>
<dbReference type="GO" id="GO:0016791">
    <property type="term" value="F:phosphatase activity"/>
    <property type="evidence" value="ECO:0007669"/>
    <property type="project" value="TreeGrafter"/>
</dbReference>
<organism evidence="1 2">
    <name type="scientific">Listeria kieliensis</name>
    <dbReference type="NCBI Taxonomy" id="1621700"/>
    <lineage>
        <taxon>Bacteria</taxon>
        <taxon>Bacillati</taxon>
        <taxon>Bacillota</taxon>
        <taxon>Bacilli</taxon>
        <taxon>Bacillales</taxon>
        <taxon>Listeriaceae</taxon>
        <taxon>Listeria</taxon>
    </lineage>
</organism>
<dbReference type="NCBIfam" id="TIGR01484">
    <property type="entry name" value="HAD-SF-IIB"/>
    <property type="match status" value="1"/>
</dbReference>
<evidence type="ECO:0000313" key="2">
    <source>
        <dbReference type="Proteomes" id="UP000257055"/>
    </source>
</evidence>
<dbReference type="Proteomes" id="UP000257055">
    <property type="component" value="Unassembled WGS sequence"/>
</dbReference>
<dbReference type="CDD" id="cd07516">
    <property type="entry name" value="HAD_Pase"/>
    <property type="match status" value="1"/>
</dbReference>
<keyword evidence="1" id="KW-0378">Hydrolase</keyword>
<dbReference type="GO" id="GO:0005829">
    <property type="term" value="C:cytosol"/>
    <property type="evidence" value="ECO:0007669"/>
    <property type="project" value="TreeGrafter"/>
</dbReference>
<dbReference type="PROSITE" id="PS01229">
    <property type="entry name" value="COF_2"/>
    <property type="match status" value="1"/>
</dbReference>
<dbReference type="InterPro" id="IPR036412">
    <property type="entry name" value="HAD-like_sf"/>
</dbReference>
<dbReference type="EMBL" id="LARY01000003">
    <property type="protein sequence ID" value="RDW99583.1"/>
    <property type="molecule type" value="Genomic_DNA"/>
</dbReference>
<comment type="caution">
    <text evidence="1">The sequence shown here is derived from an EMBL/GenBank/DDBJ whole genome shotgun (WGS) entry which is preliminary data.</text>
</comment>
<dbReference type="Gene3D" id="3.40.50.1000">
    <property type="entry name" value="HAD superfamily/HAD-like"/>
    <property type="match status" value="1"/>
</dbReference>
<evidence type="ECO:0000313" key="1">
    <source>
        <dbReference type="EMBL" id="RDW99583.1"/>
    </source>
</evidence>